<dbReference type="OrthoDB" id="10266143at2759"/>
<evidence type="ECO:0000313" key="4">
    <source>
        <dbReference type="Proteomes" id="UP000006671"/>
    </source>
</evidence>
<sequence>MTKTDLPTVTSRKDAKNSESNSFSPSTLFSIREVAEMTAYGIFFGAVYGGTRGYLNMRNIKIPTATLDKMRTNLFYRKQMKEKQNLKENPPSPNEFNPNKSSQDNVNTEYDPQSTRVDRKHIILAHLFHQAFRFATNVGLFAFSFSSIDLLLRSKNVFNCYYSNDDEKDENSLKYQIQSISGQIAKVTLTEDQLKTIEENDFLKERVNQLNILHKPIAGTVSGGVFGLLASVPNLFMGIGTASGALSLTIASIGYGLIFGTLSGMCLIPLQSFYMVERFKAYQQVETKKEDEVELALQQEEDGIESELLKEISKKSKVSLQAFINEEETFLNQLEKVSEKIKDIKLNDDEEIDISTRQQQERK</sequence>
<accession>D2VQ71</accession>
<feature type="compositionally biased region" description="Polar residues" evidence="1">
    <location>
        <begin position="1"/>
        <end position="10"/>
    </location>
</feature>
<keyword evidence="2" id="KW-0472">Membrane</keyword>
<reference evidence="3 4" key="1">
    <citation type="journal article" date="2010" name="Cell">
        <title>The genome of Naegleria gruberi illuminates early eukaryotic versatility.</title>
        <authorList>
            <person name="Fritz-Laylin L.K."/>
            <person name="Prochnik S.E."/>
            <person name="Ginger M.L."/>
            <person name="Dacks J.B."/>
            <person name="Carpenter M.L."/>
            <person name="Field M.C."/>
            <person name="Kuo A."/>
            <person name="Paredez A."/>
            <person name="Chapman J."/>
            <person name="Pham J."/>
            <person name="Shu S."/>
            <person name="Neupane R."/>
            <person name="Cipriano M."/>
            <person name="Mancuso J."/>
            <person name="Tu H."/>
            <person name="Salamov A."/>
            <person name="Lindquist E."/>
            <person name="Shapiro H."/>
            <person name="Lucas S."/>
            <person name="Grigoriev I.V."/>
            <person name="Cande W.Z."/>
            <person name="Fulton C."/>
            <person name="Rokhsar D.S."/>
            <person name="Dawson S.C."/>
        </authorList>
    </citation>
    <scope>NUCLEOTIDE SEQUENCE [LARGE SCALE GENOMIC DNA]</scope>
    <source>
        <strain evidence="3 4">NEG-M</strain>
    </source>
</reference>
<dbReference type="EMBL" id="GG738888">
    <property type="protein sequence ID" value="EFC40995.1"/>
    <property type="molecule type" value="Genomic_DNA"/>
</dbReference>
<feature type="region of interest" description="Disordered" evidence="1">
    <location>
        <begin position="82"/>
        <end position="111"/>
    </location>
</feature>
<evidence type="ECO:0000313" key="3">
    <source>
        <dbReference type="EMBL" id="EFC40995.1"/>
    </source>
</evidence>
<gene>
    <name evidence="3" type="ORF">NAEGRDRAFT_71045</name>
</gene>
<evidence type="ECO:0000256" key="2">
    <source>
        <dbReference type="SAM" id="Phobius"/>
    </source>
</evidence>
<dbReference type="InParanoid" id="D2VQ71"/>
<proteinExistence type="predicted"/>
<dbReference type="OMA" id="NEFNPNK"/>
<name>D2VQ71_NAEGR</name>
<dbReference type="VEuPathDB" id="AmoebaDB:NAEGRDRAFT_71045"/>
<dbReference type="AlphaFoldDB" id="D2VQ71"/>
<feature type="transmembrane region" description="Helical" evidence="2">
    <location>
        <begin position="216"/>
        <end position="239"/>
    </location>
</feature>
<protein>
    <submittedName>
        <fullName evidence="3">Predicted protein</fullName>
    </submittedName>
</protein>
<dbReference type="GeneID" id="8855639"/>
<keyword evidence="4" id="KW-1185">Reference proteome</keyword>
<keyword evidence="2" id="KW-0812">Transmembrane</keyword>
<feature type="transmembrane region" description="Helical" evidence="2">
    <location>
        <begin position="37"/>
        <end position="55"/>
    </location>
</feature>
<dbReference type="RefSeq" id="XP_002673739.1">
    <property type="nucleotide sequence ID" value="XM_002673693.1"/>
</dbReference>
<dbReference type="KEGG" id="ngr:NAEGRDRAFT_71045"/>
<feature type="region of interest" description="Disordered" evidence="1">
    <location>
        <begin position="1"/>
        <end position="24"/>
    </location>
</feature>
<evidence type="ECO:0000256" key="1">
    <source>
        <dbReference type="SAM" id="MobiDB-lite"/>
    </source>
</evidence>
<organism evidence="4">
    <name type="scientific">Naegleria gruberi</name>
    <name type="common">Amoeba</name>
    <dbReference type="NCBI Taxonomy" id="5762"/>
    <lineage>
        <taxon>Eukaryota</taxon>
        <taxon>Discoba</taxon>
        <taxon>Heterolobosea</taxon>
        <taxon>Tetramitia</taxon>
        <taxon>Eutetramitia</taxon>
        <taxon>Vahlkampfiidae</taxon>
        <taxon>Naegleria</taxon>
    </lineage>
</organism>
<feature type="transmembrane region" description="Helical" evidence="2">
    <location>
        <begin position="245"/>
        <end position="270"/>
    </location>
</feature>
<dbReference type="Proteomes" id="UP000006671">
    <property type="component" value="Unassembled WGS sequence"/>
</dbReference>
<keyword evidence="2" id="KW-1133">Transmembrane helix</keyword>